<gene>
    <name evidence="1" type="ORF">FC75_GL001401</name>
</gene>
<dbReference type="InterPro" id="IPR006542">
    <property type="entry name" value="DUF1093"/>
</dbReference>
<dbReference type="PATRIC" id="fig|1423730.4.peg.1473"/>
<protein>
    <recommendedName>
        <fullName evidence="3">YxeA family protein</fullName>
    </recommendedName>
</protein>
<evidence type="ECO:0008006" key="3">
    <source>
        <dbReference type="Google" id="ProtNLM"/>
    </source>
</evidence>
<keyword evidence="2" id="KW-1185">Reference proteome</keyword>
<dbReference type="Pfam" id="PF06486">
    <property type="entry name" value="DUF1093"/>
    <property type="match status" value="1"/>
</dbReference>
<organism evidence="1 2">
    <name type="scientific">Lacticaseibacillus camelliae DSM 22697 = JCM 13995</name>
    <dbReference type="NCBI Taxonomy" id="1423730"/>
    <lineage>
        <taxon>Bacteria</taxon>
        <taxon>Bacillati</taxon>
        <taxon>Bacillota</taxon>
        <taxon>Bacilli</taxon>
        <taxon>Lactobacillales</taxon>
        <taxon>Lactobacillaceae</taxon>
        <taxon>Lacticaseibacillus</taxon>
    </lineage>
</organism>
<evidence type="ECO:0000313" key="2">
    <source>
        <dbReference type="Proteomes" id="UP000050865"/>
    </source>
</evidence>
<name>A0A0R2F7Y4_9LACO</name>
<sequence length="121" mass="13682">MMMMKKVLVGLVLLLALAFGGYQLVAVLSYGGTTYYTKVTTGGERISPQDDKGRHYTDYRYHLTGYDEKGHSRMLDFNANKARPLKQGAYLKLVYNTKKGVTRWEAVDSVDVPQRALSRIN</sequence>
<dbReference type="SUPFAM" id="SSF159121">
    <property type="entry name" value="BC4932-like"/>
    <property type="match status" value="1"/>
</dbReference>
<accession>A0A0R2F7Y4</accession>
<dbReference type="STRING" id="1423730.FC75_GL001401"/>
<dbReference type="PANTHER" id="PTHR36433">
    <property type="entry name" value="HYPOTHETICAL CYTOSOLIC PROTEIN"/>
    <property type="match status" value="1"/>
</dbReference>
<dbReference type="PANTHER" id="PTHR36433:SF2">
    <property type="entry name" value="YXEA FAMILY PROTEIN"/>
    <property type="match status" value="1"/>
</dbReference>
<dbReference type="Gene3D" id="2.40.50.480">
    <property type="match status" value="1"/>
</dbReference>
<dbReference type="InterPro" id="IPR036166">
    <property type="entry name" value="YxeA-like_sf"/>
</dbReference>
<reference evidence="1 2" key="1">
    <citation type="journal article" date="2015" name="Genome Announc.">
        <title>Expanding the biotechnology potential of lactobacilli through comparative genomics of 213 strains and associated genera.</title>
        <authorList>
            <person name="Sun Z."/>
            <person name="Harris H.M."/>
            <person name="McCann A."/>
            <person name="Guo C."/>
            <person name="Argimon S."/>
            <person name="Zhang W."/>
            <person name="Yang X."/>
            <person name="Jeffery I.B."/>
            <person name="Cooney J.C."/>
            <person name="Kagawa T.F."/>
            <person name="Liu W."/>
            <person name="Song Y."/>
            <person name="Salvetti E."/>
            <person name="Wrobel A."/>
            <person name="Rasinkangas P."/>
            <person name="Parkhill J."/>
            <person name="Rea M.C."/>
            <person name="O'Sullivan O."/>
            <person name="Ritari J."/>
            <person name="Douillard F.P."/>
            <person name="Paul Ross R."/>
            <person name="Yang R."/>
            <person name="Briner A.E."/>
            <person name="Felis G.E."/>
            <person name="de Vos W.M."/>
            <person name="Barrangou R."/>
            <person name="Klaenhammer T.R."/>
            <person name="Caufield P.W."/>
            <person name="Cui Y."/>
            <person name="Zhang H."/>
            <person name="O'Toole P.W."/>
        </authorList>
    </citation>
    <scope>NUCLEOTIDE SEQUENCE [LARGE SCALE GENOMIC DNA]</scope>
    <source>
        <strain evidence="1 2">DSM 22697</strain>
    </source>
</reference>
<dbReference type="AlphaFoldDB" id="A0A0R2F7Y4"/>
<dbReference type="EMBL" id="AYZJ01000027">
    <property type="protein sequence ID" value="KRN23547.1"/>
    <property type="molecule type" value="Genomic_DNA"/>
</dbReference>
<evidence type="ECO:0000313" key="1">
    <source>
        <dbReference type="EMBL" id="KRN23547.1"/>
    </source>
</evidence>
<dbReference type="Proteomes" id="UP000050865">
    <property type="component" value="Unassembled WGS sequence"/>
</dbReference>
<proteinExistence type="predicted"/>
<dbReference type="NCBIfam" id="TIGR01655">
    <property type="entry name" value="yxeA_fam"/>
    <property type="match status" value="1"/>
</dbReference>
<comment type="caution">
    <text evidence="1">The sequence shown here is derived from an EMBL/GenBank/DDBJ whole genome shotgun (WGS) entry which is preliminary data.</text>
</comment>